<evidence type="ECO:0000256" key="6">
    <source>
        <dbReference type="SAM" id="Phobius"/>
    </source>
</evidence>
<evidence type="ECO:0000256" key="1">
    <source>
        <dbReference type="ARBA" id="ARBA00004651"/>
    </source>
</evidence>
<dbReference type="EMBL" id="QUAJ01000003">
    <property type="protein sequence ID" value="REI42769.1"/>
    <property type="molecule type" value="Genomic_DNA"/>
</dbReference>
<evidence type="ECO:0000256" key="5">
    <source>
        <dbReference type="ARBA" id="ARBA00023136"/>
    </source>
</evidence>
<keyword evidence="2" id="KW-1003">Cell membrane</keyword>
<evidence type="ECO:0000259" key="7">
    <source>
        <dbReference type="Pfam" id="PF06271"/>
    </source>
</evidence>
<comment type="subcellular location">
    <subcellularLocation>
        <location evidence="1">Cell membrane</location>
        <topology evidence="1">Multi-pass membrane protein</topology>
    </subcellularLocation>
</comment>
<evidence type="ECO:0000256" key="3">
    <source>
        <dbReference type="ARBA" id="ARBA00022692"/>
    </source>
</evidence>
<keyword evidence="5 6" id="KW-0472">Membrane</keyword>
<protein>
    <submittedName>
        <fullName evidence="8">RDD family protein</fullName>
    </submittedName>
</protein>
<evidence type="ECO:0000313" key="9">
    <source>
        <dbReference type="Proteomes" id="UP000263486"/>
    </source>
</evidence>
<accession>A0ABX9KK32</accession>
<keyword evidence="3 6" id="KW-0812">Transmembrane</keyword>
<dbReference type="InterPro" id="IPR051791">
    <property type="entry name" value="Pra-immunoreactive"/>
</dbReference>
<evidence type="ECO:0000313" key="8">
    <source>
        <dbReference type="EMBL" id="REI42769.1"/>
    </source>
</evidence>
<keyword evidence="9" id="KW-1185">Reference proteome</keyword>
<dbReference type="RefSeq" id="WP_114641392.1">
    <property type="nucleotide sequence ID" value="NZ_JAACIO010000003.1"/>
</dbReference>
<dbReference type="PANTHER" id="PTHR36115">
    <property type="entry name" value="PROLINE-RICH ANTIGEN HOMOLOG-RELATED"/>
    <property type="match status" value="1"/>
</dbReference>
<sequence length="139" mass="14905">MTYAGFWKRFGASFIDGFITFILGVITGFIVGVITSTMSRTGAIGAERIAGGITGFITGWIYFAAFESSTKQATLGKMALGIKVTDINGNRISFSKASGRYFGKIISILTLYIGFLMAAFTSKKQGLHDKMAGCLVVNK</sequence>
<dbReference type="InterPro" id="IPR010432">
    <property type="entry name" value="RDD"/>
</dbReference>
<comment type="caution">
    <text evidence="8">The sequence shown here is derived from an EMBL/GenBank/DDBJ whole genome shotgun (WGS) entry which is preliminary data.</text>
</comment>
<dbReference type="Proteomes" id="UP000263486">
    <property type="component" value="Unassembled WGS sequence"/>
</dbReference>
<feature type="transmembrane region" description="Helical" evidence="6">
    <location>
        <begin position="101"/>
        <end position="121"/>
    </location>
</feature>
<organism evidence="8 9">
    <name type="scientific">Psychrilyobacter piezotolerans</name>
    <dbReference type="NCBI Taxonomy" id="2293438"/>
    <lineage>
        <taxon>Bacteria</taxon>
        <taxon>Fusobacteriati</taxon>
        <taxon>Fusobacteriota</taxon>
        <taxon>Fusobacteriia</taxon>
        <taxon>Fusobacteriales</taxon>
        <taxon>Fusobacteriaceae</taxon>
        <taxon>Psychrilyobacter</taxon>
    </lineage>
</organism>
<feature type="transmembrane region" description="Helical" evidence="6">
    <location>
        <begin position="46"/>
        <end position="65"/>
    </location>
</feature>
<reference evidence="8 9" key="1">
    <citation type="submission" date="2018-08" db="EMBL/GenBank/DDBJ databases">
        <title>Draft genome sequence of Psychrilyobacter sp. strain SD5 isolated from Black Sea water.</title>
        <authorList>
            <person name="Yadav S."/>
            <person name="Villanueva L."/>
            <person name="Damste J.S.S."/>
        </authorList>
    </citation>
    <scope>NUCLEOTIDE SEQUENCE [LARGE SCALE GENOMIC DNA]</scope>
    <source>
        <strain evidence="8 9">SD5</strain>
    </source>
</reference>
<feature type="domain" description="RDD" evidence="7">
    <location>
        <begin position="3"/>
        <end position="133"/>
    </location>
</feature>
<gene>
    <name evidence="8" type="ORF">DYH56_03110</name>
</gene>
<dbReference type="Pfam" id="PF06271">
    <property type="entry name" value="RDD"/>
    <property type="match status" value="1"/>
</dbReference>
<evidence type="ECO:0000256" key="4">
    <source>
        <dbReference type="ARBA" id="ARBA00022989"/>
    </source>
</evidence>
<keyword evidence="4 6" id="KW-1133">Transmembrane helix</keyword>
<proteinExistence type="predicted"/>
<name>A0ABX9KK32_9FUSO</name>
<dbReference type="PANTHER" id="PTHR36115:SF6">
    <property type="entry name" value="PROLINE-RICH ANTIGEN HOMOLOG"/>
    <property type="match status" value="1"/>
</dbReference>
<evidence type="ECO:0000256" key="2">
    <source>
        <dbReference type="ARBA" id="ARBA00022475"/>
    </source>
</evidence>
<feature type="transmembrane region" description="Helical" evidence="6">
    <location>
        <begin position="12"/>
        <end position="34"/>
    </location>
</feature>